<protein>
    <recommendedName>
        <fullName evidence="3">DUF2971 domain-containing protein</fullName>
    </recommendedName>
</protein>
<proteinExistence type="predicted"/>
<gene>
    <name evidence="1" type="ORF">DAMO_0599</name>
</gene>
<dbReference type="Proteomes" id="UP000006898">
    <property type="component" value="Chromosome"/>
</dbReference>
<reference evidence="1 2" key="1">
    <citation type="journal article" date="2010" name="Nature">
        <title>Nitrite-driven anaerobic methane oxidation by oxygenic bacteria.</title>
        <authorList>
            <person name="Ettwig K.F."/>
            <person name="Butler M.K."/>
            <person name="Le Paslier D."/>
            <person name="Pelletier E."/>
            <person name="Mangenot S."/>
            <person name="Kuypers M.M.M."/>
            <person name="Schreiber F."/>
            <person name="Dutilh B.E."/>
            <person name="Zedelius J."/>
            <person name="de Beer D."/>
            <person name="Gloerich J."/>
            <person name="Wessels H.J.C.T."/>
            <person name="van Allen T."/>
            <person name="Luesken F."/>
            <person name="Wu M."/>
            <person name="van de Pas-Schoonen K.T."/>
            <person name="Op den Camp H.J.M."/>
            <person name="Janssen-Megens E.M."/>
            <person name="Francoijs K-J."/>
            <person name="Stunnenberg H."/>
            <person name="Weissenbach J."/>
            <person name="Jetten M.S.M."/>
            <person name="Strous M."/>
        </authorList>
    </citation>
    <scope>NUCLEOTIDE SEQUENCE [LARGE SCALE GENOMIC DNA]</scope>
</reference>
<dbReference type="eggNOG" id="ENOG503381R">
    <property type="taxonomic scope" value="Bacteria"/>
</dbReference>
<dbReference type="HOGENOM" id="CLU_1364104_0_0_0"/>
<evidence type="ECO:0000313" key="1">
    <source>
        <dbReference type="EMBL" id="CBE67673.1"/>
    </source>
</evidence>
<name>D5MKM6_METO1</name>
<evidence type="ECO:0000313" key="2">
    <source>
        <dbReference type="Proteomes" id="UP000006898"/>
    </source>
</evidence>
<dbReference type="AlphaFoldDB" id="D5MKM6"/>
<dbReference type="STRING" id="671143.DAMO_0599"/>
<dbReference type="EMBL" id="FP565575">
    <property type="protein sequence ID" value="CBE67673.1"/>
    <property type="molecule type" value="Genomic_DNA"/>
</dbReference>
<dbReference type="KEGG" id="mox:DAMO_0599"/>
<organism evidence="1 2">
    <name type="scientific">Methylomirabilis oxygeniifera</name>
    <dbReference type="NCBI Taxonomy" id="671143"/>
    <lineage>
        <taxon>Bacteria</taxon>
        <taxon>Candidatus Methylomirabilota</taxon>
        <taxon>Candidatus Methylomirabilia</taxon>
        <taxon>Candidatus Methylomirabilales</taxon>
        <taxon>Candidatus Methylomirabilaceae</taxon>
        <taxon>Candidatus Methylomirabilis</taxon>
    </lineage>
</organism>
<sequence length="200" mass="22553">MTGTTNPNPSPRRMHDRRYFYKYVTTDVAKIVMATRKLRWSSPLKFNDPFDVTQQLRLPFSADDLNLALAQQLAALFETGDPTLVRQPLARTLLQFAGAMTPQSRAQVAAKLRSDPRVATPGRIDSFNELRIVWHEVVPRLRALCLSESYEIVPMWAHYAENGTGAVLEFEAIDHLDSVFLMARKVVYQDTPPAIATPPA</sequence>
<accession>D5MKM6</accession>
<evidence type="ECO:0008006" key="3">
    <source>
        <dbReference type="Google" id="ProtNLM"/>
    </source>
</evidence>